<evidence type="ECO:0000313" key="2">
    <source>
        <dbReference type="EMBL" id="SMX30511.1"/>
    </source>
</evidence>
<dbReference type="GO" id="GO:0016020">
    <property type="term" value="C:membrane"/>
    <property type="evidence" value="ECO:0007669"/>
    <property type="project" value="TreeGrafter"/>
</dbReference>
<dbReference type="InterPro" id="IPR000073">
    <property type="entry name" value="AB_hydrolase_1"/>
</dbReference>
<name>A0A238JIJ9_9RHOB</name>
<dbReference type="Pfam" id="PF12697">
    <property type="entry name" value="Abhydrolase_6"/>
    <property type="match status" value="1"/>
</dbReference>
<dbReference type="EMBL" id="FXXP01000005">
    <property type="protein sequence ID" value="SMX30511.1"/>
    <property type="molecule type" value="Genomic_DNA"/>
</dbReference>
<gene>
    <name evidence="2" type="primary">ydjP</name>
    <name evidence="2" type="ORF">TRP8649_04655</name>
</gene>
<keyword evidence="3" id="KW-1185">Reference proteome</keyword>
<dbReference type="OrthoDB" id="9779853at2"/>
<dbReference type="EC" id="3.-.-.-" evidence="2"/>
<dbReference type="PANTHER" id="PTHR43798:SF33">
    <property type="entry name" value="HYDROLASE, PUTATIVE (AFU_ORTHOLOGUE AFUA_2G14860)-RELATED"/>
    <property type="match status" value="1"/>
</dbReference>
<proteinExistence type="predicted"/>
<keyword evidence="2" id="KW-0378">Hydrolase</keyword>
<feature type="domain" description="AB hydrolase-1" evidence="1">
    <location>
        <begin position="4"/>
        <end position="233"/>
    </location>
</feature>
<dbReference type="Gene3D" id="3.40.50.1820">
    <property type="entry name" value="alpha/beta hydrolase"/>
    <property type="match status" value="1"/>
</dbReference>
<evidence type="ECO:0000259" key="1">
    <source>
        <dbReference type="Pfam" id="PF12697"/>
    </source>
</evidence>
<dbReference type="GO" id="GO:0016787">
    <property type="term" value="F:hydrolase activity"/>
    <property type="evidence" value="ECO:0007669"/>
    <property type="project" value="UniProtKB-KW"/>
</dbReference>
<accession>A0A238JIJ9</accession>
<protein>
    <submittedName>
        <fullName evidence="2">AB hydrolase superfamily protein YdjP</fullName>
        <ecNumber evidence="2">3.-.-.-</ecNumber>
    </submittedName>
</protein>
<dbReference type="PANTHER" id="PTHR43798">
    <property type="entry name" value="MONOACYLGLYCEROL LIPASE"/>
    <property type="match status" value="1"/>
</dbReference>
<dbReference type="InterPro" id="IPR029058">
    <property type="entry name" value="AB_hydrolase_fold"/>
</dbReference>
<dbReference type="SUPFAM" id="SSF53474">
    <property type="entry name" value="alpha/beta-Hydrolases"/>
    <property type="match status" value="1"/>
</dbReference>
<dbReference type="Proteomes" id="UP000225972">
    <property type="component" value="Unassembled WGS sequence"/>
</dbReference>
<reference evidence="3" key="1">
    <citation type="submission" date="2017-05" db="EMBL/GenBank/DDBJ databases">
        <authorList>
            <person name="Rodrigo-Torres L."/>
            <person name="Arahal R. D."/>
            <person name="Lucena T."/>
        </authorList>
    </citation>
    <scope>NUCLEOTIDE SEQUENCE [LARGE SCALE GENOMIC DNA]</scope>
    <source>
        <strain evidence="3">CECT 8649</strain>
    </source>
</reference>
<dbReference type="InterPro" id="IPR050266">
    <property type="entry name" value="AB_hydrolase_sf"/>
</dbReference>
<sequence>MTQLIFLHGWTMRGSIFDPVLAELGGIAPDLPGHGDNKTPASLQACSDLLQDLLWHNGPAIVVGWSMGAAIAWHYIAQHGTRGIKGLVTLDMSPKPINSEDWQFGLNGQTPDRQAATRHEIHTDWPQAAQKIATTMFARKTGAPGYSRDQALQQILTNEPTIMAHYWDEMMALDLRATIPQIDIPWLIGHGGASRVYPSTAATWMAANAPQARRHCFPDSGHSPHLEEPLDLVTVIRDFCAGV</sequence>
<dbReference type="AlphaFoldDB" id="A0A238JIJ9"/>
<organism evidence="2 3">
    <name type="scientific">Pelagimonas phthalicica</name>
    <dbReference type="NCBI Taxonomy" id="1037362"/>
    <lineage>
        <taxon>Bacteria</taxon>
        <taxon>Pseudomonadati</taxon>
        <taxon>Pseudomonadota</taxon>
        <taxon>Alphaproteobacteria</taxon>
        <taxon>Rhodobacterales</taxon>
        <taxon>Roseobacteraceae</taxon>
        <taxon>Pelagimonas</taxon>
    </lineage>
</organism>
<dbReference type="RefSeq" id="WP_099249657.1">
    <property type="nucleotide sequence ID" value="NZ_FXXP01000005.1"/>
</dbReference>
<evidence type="ECO:0000313" key="3">
    <source>
        <dbReference type="Proteomes" id="UP000225972"/>
    </source>
</evidence>